<sequence>MLIWSIYTIPTSQWIDELAKGDTVKNSILCAIVVPSIFRVQTSSHQPHIRGNTPSSMTRRNATLTIVIICFIPAKNCLHREGIASNIVAIP</sequence>
<reference evidence="1" key="1">
    <citation type="journal article" date="2009" name="PLoS Genet.">
        <title>Sequencing, mapping, and analysis of 27,455 maize full-length cDNAs.</title>
        <authorList>
            <person name="Soderlund C."/>
            <person name="Descour A."/>
            <person name="Kudrna D."/>
            <person name="Bomhoff M."/>
            <person name="Boyd L."/>
            <person name="Currie J."/>
            <person name="Angelova A."/>
            <person name="Collura K."/>
            <person name="Wissotski M."/>
            <person name="Ashley E."/>
            <person name="Morrow D."/>
            <person name="Fernandes J."/>
            <person name="Walbot V."/>
            <person name="Yu Y."/>
        </authorList>
    </citation>
    <scope>NUCLEOTIDE SEQUENCE</scope>
    <source>
        <strain evidence="1">B73</strain>
    </source>
</reference>
<accession>C4IYL9</accession>
<dbReference type="EMBL" id="BT083666">
    <property type="protein sequence ID" value="ACR34019.1"/>
    <property type="molecule type" value="mRNA"/>
</dbReference>
<proteinExistence type="evidence at transcript level"/>
<protein>
    <submittedName>
        <fullName evidence="1">Uncharacterized protein</fullName>
    </submittedName>
</protein>
<name>C4IYL9_MAIZE</name>
<evidence type="ECO:0000313" key="1">
    <source>
        <dbReference type="EMBL" id="ACR34019.1"/>
    </source>
</evidence>
<dbReference type="AlphaFoldDB" id="C4IYL9"/>
<organism evidence="1">
    <name type="scientific">Zea mays</name>
    <name type="common">Maize</name>
    <dbReference type="NCBI Taxonomy" id="4577"/>
    <lineage>
        <taxon>Eukaryota</taxon>
        <taxon>Viridiplantae</taxon>
        <taxon>Streptophyta</taxon>
        <taxon>Embryophyta</taxon>
        <taxon>Tracheophyta</taxon>
        <taxon>Spermatophyta</taxon>
        <taxon>Magnoliopsida</taxon>
        <taxon>Liliopsida</taxon>
        <taxon>Poales</taxon>
        <taxon>Poaceae</taxon>
        <taxon>PACMAD clade</taxon>
        <taxon>Panicoideae</taxon>
        <taxon>Andropogonodae</taxon>
        <taxon>Andropogoneae</taxon>
        <taxon>Tripsacinae</taxon>
        <taxon>Zea</taxon>
    </lineage>
</organism>